<sequence length="91" mass="10336">TGYINRHQCLITGNLGLLMGIYEGGCEGSKEEKKIQSLQFFLIFFWLVDTDDRDRGRFASRPFNTGLSVLYVYTNPGGNIGSFWIMNGFNQ</sequence>
<name>X1HF41_9ZZZZ</name>
<accession>X1HF41</accession>
<organism evidence="1">
    <name type="scientific">marine sediment metagenome</name>
    <dbReference type="NCBI Taxonomy" id="412755"/>
    <lineage>
        <taxon>unclassified sequences</taxon>
        <taxon>metagenomes</taxon>
        <taxon>ecological metagenomes</taxon>
    </lineage>
</organism>
<proteinExistence type="predicted"/>
<dbReference type="AlphaFoldDB" id="X1HF41"/>
<reference evidence="1" key="1">
    <citation type="journal article" date="2014" name="Front. Microbiol.">
        <title>High frequency of phylogenetically diverse reductive dehalogenase-homologous genes in deep subseafloor sedimentary metagenomes.</title>
        <authorList>
            <person name="Kawai M."/>
            <person name="Futagami T."/>
            <person name="Toyoda A."/>
            <person name="Takaki Y."/>
            <person name="Nishi S."/>
            <person name="Hori S."/>
            <person name="Arai W."/>
            <person name="Tsubouchi T."/>
            <person name="Morono Y."/>
            <person name="Uchiyama I."/>
            <person name="Ito T."/>
            <person name="Fujiyama A."/>
            <person name="Inagaki F."/>
            <person name="Takami H."/>
        </authorList>
    </citation>
    <scope>NUCLEOTIDE SEQUENCE</scope>
    <source>
        <strain evidence="1">Expedition CK06-06</strain>
    </source>
</reference>
<feature type="non-terminal residue" evidence="1">
    <location>
        <position position="1"/>
    </location>
</feature>
<gene>
    <name evidence="1" type="ORF">S03H2_43248</name>
</gene>
<dbReference type="EMBL" id="BARU01026959">
    <property type="protein sequence ID" value="GAH68831.1"/>
    <property type="molecule type" value="Genomic_DNA"/>
</dbReference>
<evidence type="ECO:0000313" key="1">
    <source>
        <dbReference type="EMBL" id="GAH68831.1"/>
    </source>
</evidence>
<comment type="caution">
    <text evidence="1">The sequence shown here is derived from an EMBL/GenBank/DDBJ whole genome shotgun (WGS) entry which is preliminary data.</text>
</comment>
<protein>
    <submittedName>
        <fullName evidence="1">Uncharacterized protein</fullName>
    </submittedName>
</protein>